<feature type="zinc finger region" description="C3H1-type" evidence="6">
    <location>
        <begin position="517"/>
        <end position="546"/>
    </location>
</feature>
<dbReference type="SUPFAM" id="SSF90229">
    <property type="entry name" value="CCCH zinc finger"/>
    <property type="match status" value="3"/>
</dbReference>
<organism evidence="10 11">
    <name type="scientific">Astrephomene gubernaculifera</name>
    <dbReference type="NCBI Taxonomy" id="47775"/>
    <lineage>
        <taxon>Eukaryota</taxon>
        <taxon>Viridiplantae</taxon>
        <taxon>Chlorophyta</taxon>
        <taxon>core chlorophytes</taxon>
        <taxon>Chlorophyceae</taxon>
        <taxon>CS clade</taxon>
        <taxon>Chlamydomonadales</taxon>
        <taxon>Astrephomenaceae</taxon>
        <taxon>Astrephomene</taxon>
    </lineage>
</organism>
<dbReference type="InterPro" id="IPR045072">
    <property type="entry name" value="MKRN-like"/>
</dbReference>
<feature type="compositionally biased region" description="Gly residues" evidence="7">
    <location>
        <begin position="98"/>
        <end position="108"/>
    </location>
</feature>
<dbReference type="Pfam" id="PF18044">
    <property type="entry name" value="zf-CCCH_4"/>
    <property type="match status" value="1"/>
</dbReference>
<dbReference type="InterPro" id="IPR013083">
    <property type="entry name" value="Znf_RING/FYVE/PHD"/>
</dbReference>
<dbReference type="InterPro" id="IPR000571">
    <property type="entry name" value="Znf_CCCH"/>
</dbReference>
<keyword evidence="5 6" id="KW-0862">Zinc</keyword>
<feature type="zinc finger region" description="C3H1-type" evidence="6">
    <location>
        <begin position="361"/>
        <end position="389"/>
    </location>
</feature>
<evidence type="ECO:0000256" key="2">
    <source>
        <dbReference type="ARBA" id="ARBA00022723"/>
    </source>
</evidence>
<accession>A0AAD3HIM3</accession>
<evidence type="ECO:0000313" key="10">
    <source>
        <dbReference type="EMBL" id="GFR42247.1"/>
    </source>
</evidence>
<dbReference type="EMBL" id="BMAR01000003">
    <property type="protein sequence ID" value="GFR42247.1"/>
    <property type="molecule type" value="Genomic_DNA"/>
</dbReference>
<dbReference type="InterPro" id="IPR001841">
    <property type="entry name" value="Znf_RING"/>
</dbReference>
<dbReference type="AlphaFoldDB" id="A0AAD3HIM3"/>
<evidence type="ECO:0000256" key="4">
    <source>
        <dbReference type="ARBA" id="ARBA00022771"/>
    </source>
</evidence>
<dbReference type="Gene3D" id="6.10.250.3220">
    <property type="match status" value="1"/>
</dbReference>
<feature type="domain" description="C3H1-type" evidence="9">
    <location>
        <begin position="32"/>
        <end position="59"/>
    </location>
</feature>
<dbReference type="PROSITE" id="PS00518">
    <property type="entry name" value="ZF_RING_1"/>
    <property type="match status" value="1"/>
</dbReference>
<feature type="domain" description="C3H1-type" evidence="9">
    <location>
        <begin position="4"/>
        <end position="31"/>
    </location>
</feature>
<keyword evidence="3" id="KW-0677">Repeat</keyword>
<evidence type="ECO:0000256" key="7">
    <source>
        <dbReference type="SAM" id="MobiDB-lite"/>
    </source>
</evidence>
<dbReference type="PROSITE" id="PS50089">
    <property type="entry name" value="ZF_RING_2"/>
    <property type="match status" value="1"/>
</dbReference>
<dbReference type="CDD" id="cd16521">
    <property type="entry name" value="RING-HC_MKRN"/>
    <property type="match status" value="1"/>
</dbReference>
<dbReference type="InterPro" id="IPR041367">
    <property type="entry name" value="Znf-CCCH_4"/>
</dbReference>
<dbReference type="Proteomes" id="UP001054857">
    <property type="component" value="Unassembled WGS sequence"/>
</dbReference>
<evidence type="ECO:0000256" key="5">
    <source>
        <dbReference type="ARBA" id="ARBA00022833"/>
    </source>
</evidence>
<dbReference type="SMART" id="SM00356">
    <property type="entry name" value="ZnF_C3H1"/>
    <property type="match status" value="4"/>
</dbReference>
<dbReference type="Pfam" id="PF13639">
    <property type="entry name" value="zf-RING_2"/>
    <property type="match status" value="1"/>
</dbReference>
<feature type="zinc finger region" description="C3H1-type" evidence="6">
    <location>
        <begin position="4"/>
        <end position="31"/>
    </location>
</feature>
<feature type="region of interest" description="Disordered" evidence="7">
    <location>
        <begin position="66"/>
        <end position="130"/>
    </location>
</feature>
<feature type="domain" description="RING-type" evidence="8">
    <location>
        <begin position="431"/>
        <end position="488"/>
    </location>
</feature>
<keyword evidence="11" id="KW-1185">Reference proteome</keyword>
<evidence type="ECO:0000259" key="9">
    <source>
        <dbReference type="PROSITE" id="PS50103"/>
    </source>
</evidence>
<dbReference type="SMART" id="SM00184">
    <property type="entry name" value="RING"/>
    <property type="match status" value="1"/>
</dbReference>
<reference evidence="10 11" key="1">
    <citation type="journal article" date="2021" name="Sci. Rep.">
        <title>Genome sequencing of the multicellular alga Astrephomene provides insights into convergent evolution of germ-soma differentiation.</title>
        <authorList>
            <person name="Yamashita S."/>
            <person name="Yamamoto K."/>
            <person name="Matsuzaki R."/>
            <person name="Suzuki S."/>
            <person name="Yamaguchi H."/>
            <person name="Hirooka S."/>
            <person name="Minakuchi Y."/>
            <person name="Miyagishima S."/>
            <person name="Kawachi M."/>
            <person name="Toyoda A."/>
            <person name="Nozaki H."/>
        </authorList>
    </citation>
    <scope>NUCLEOTIDE SEQUENCE [LARGE SCALE GENOMIC DNA]</scope>
    <source>
        <strain evidence="10 11">NIES-4017</strain>
    </source>
</reference>
<feature type="domain" description="C3H1-type" evidence="9">
    <location>
        <begin position="517"/>
        <end position="546"/>
    </location>
</feature>
<name>A0AAD3HIM3_9CHLO</name>
<feature type="zinc finger region" description="C3H1-type" evidence="6">
    <location>
        <begin position="32"/>
        <end position="59"/>
    </location>
</feature>
<evidence type="ECO:0000256" key="1">
    <source>
        <dbReference type="ARBA" id="ARBA00022679"/>
    </source>
</evidence>
<gene>
    <name evidence="10" type="ORF">Agub_g3141</name>
</gene>
<keyword evidence="1" id="KW-0808">Transferase</keyword>
<dbReference type="InterPro" id="IPR017907">
    <property type="entry name" value="Znf_RING_CS"/>
</dbReference>
<dbReference type="GO" id="GO:0008270">
    <property type="term" value="F:zinc ion binding"/>
    <property type="evidence" value="ECO:0007669"/>
    <property type="project" value="UniProtKB-KW"/>
</dbReference>
<dbReference type="PANTHER" id="PTHR11224:SF10">
    <property type="entry name" value="IP09428P-RELATED"/>
    <property type="match status" value="1"/>
</dbReference>
<feature type="compositionally biased region" description="Low complexity" evidence="7">
    <location>
        <begin position="152"/>
        <end position="162"/>
    </location>
</feature>
<evidence type="ECO:0000259" key="8">
    <source>
        <dbReference type="PROSITE" id="PS50089"/>
    </source>
</evidence>
<proteinExistence type="predicted"/>
<evidence type="ECO:0000256" key="3">
    <source>
        <dbReference type="ARBA" id="ARBA00022737"/>
    </source>
</evidence>
<feature type="region of interest" description="Disordered" evidence="7">
    <location>
        <begin position="143"/>
        <end position="192"/>
    </location>
</feature>
<dbReference type="Gene3D" id="4.10.1000.10">
    <property type="entry name" value="Zinc finger, CCCH-type"/>
    <property type="match status" value="1"/>
</dbReference>
<feature type="domain" description="C3H1-type" evidence="9">
    <location>
        <begin position="361"/>
        <end position="389"/>
    </location>
</feature>
<evidence type="ECO:0000256" key="6">
    <source>
        <dbReference type="PROSITE-ProRule" id="PRU00723"/>
    </source>
</evidence>
<dbReference type="GO" id="GO:0000209">
    <property type="term" value="P:protein polyubiquitination"/>
    <property type="evidence" value="ECO:0007669"/>
    <property type="project" value="InterPro"/>
</dbReference>
<dbReference type="Pfam" id="PF00642">
    <property type="entry name" value="zf-CCCH"/>
    <property type="match status" value="1"/>
</dbReference>
<sequence length="590" mass="62213">MSNNRSQVLCRYHVAGVCRYGSACAFSHNLSDLPSQVCKYYLAGCCAYGDHCRYEHKRPDYTNRGRAGGAAGTAGAGAGAASSSANGGSTSRGAARSSGGGGGGGATAGGATTARRVSAWDDEPEQPRQPPHLLADLLSELVESSRGREQQQEQQGQQQQQQDANGSERAYTTSVEDDWDAGDGNGYGMEGLDEDYDITQDEDINEIWRYIAMDAYYNRSDDDDDDGVDEDYYGNYGGGGYGGRAAAGRTAAAGTAAARAGGPAEGLVMVDDDVGLAAEAAGAELAAALGLPAALLSLEASLQDLGEEAGAQRAQGPAAGAAPAYATVVGASGLQQGDVSAPGGGCAAGGGGLAEEGPLDPAEVELCPRFALHGRCGAGEDCPLIHGLECEICHKHQLHPYNAEAAEQHRAACRLRHERLEARMRSAGLECGICLEPVLGKPNPVDRKFGLLSCEHTFCLSCIRSWRERTNDTSLATETAVRTCPVCRTPAHFVTPSLVWPRTPEEKEGIVTAYKTKLSSIDCKHFNFGDGSCPFSTSCFYRHAYRDGRLEDPVLRRAGDADGGVRVVMPVRLSSFFETPQALGLLNRRR</sequence>
<dbReference type="Gene3D" id="3.30.40.10">
    <property type="entry name" value="Zinc/RING finger domain, C3HC4 (zinc finger)"/>
    <property type="match status" value="1"/>
</dbReference>
<dbReference type="SUPFAM" id="SSF57850">
    <property type="entry name" value="RING/U-box"/>
    <property type="match status" value="1"/>
</dbReference>
<keyword evidence="2 6" id="KW-0479">Metal-binding</keyword>
<comment type="caution">
    <text evidence="10">The sequence shown here is derived from an EMBL/GenBank/DDBJ whole genome shotgun (WGS) entry which is preliminary data.</text>
</comment>
<dbReference type="PANTHER" id="PTHR11224">
    <property type="entry name" value="MAKORIN-RELATED"/>
    <property type="match status" value="1"/>
</dbReference>
<dbReference type="GO" id="GO:0061630">
    <property type="term" value="F:ubiquitin protein ligase activity"/>
    <property type="evidence" value="ECO:0007669"/>
    <property type="project" value="InterPro"/>
</dbReference>
<feature type="compositionally biased region" description="Low complexity" evidence="7">
    <location>
        <begin position="79"/>
        <end position="97"/>
    </location>
</feature>
<feature type="compositionally biased region" description="Gly residues" evidence="7">
    <location>
        <begin position="66"/>
        <end position="78"/>
    </location>
</feature>
<dbReference type="PROSITE" id="PS50103">
    <property type="entry name" value="ZF_C3H1"/>
    <property type="match status" value="4"/>
</dbReference>
<evidence type="ECO:0008006" key="12">
    <source>
        <dbReference type="Google" id="ProtNLM"/>
    </source>
</evidence>
<dbReference type="InterPro" id="IPR036855">
    <property type="entry name" value="Znf_CCCH_sf"/>
</dbReference>
<evidence type="ECO:0000313" key="11">
    <source>
        <dbReference type="Proteomes" id="UP001054857"/>
    </source>
</evidence>
<protein>
    <recommendedName>
        <fullName evidence="12">RING-type E3 ubiquitin transferase</fullName>
    </recommendedName>
</protein>
<keyword evidence="4 6" id="KW-0863">Zinc-finger</keyword>